<feature type="compositionally biased region" description="Acidic residues" evidence="1">
    <location>
        <begin position="58"/>
        <end position="81"/>
    </location>
</feature>
<organism evidence="2">
    <name type="scientific">Eubosmina coregoni</name>
    <dbReference type="NCBI Taxonomy" id="186181"/>
    <lineage>
        <taxon>Eukaryota</taxon>
        <taxon>Metazoa</taxon>
        <taxon>Ecdysozoa</taxon>
        <taxon>Arthropoda</taxon>
        <taxon>Crustacea</taxon>
        <taxon>Branchiopoda</taxon>
        <taxon>Diplostraca</taxon>
        <taxon>Cladocera</taxon>
        <taxon>Anomopoda</taxon>
        <taxon>Bosminidae</taxon>
        <taxon>Eubosmina</taxon>
    </lineage>
</organism>
<feature type="compositionally biased region" description="Acidic residues" evidence="1">
    <location>
        <begin position="28"/>
        <end position="37"/>
    </location>
</feature>
<dbReference type="PANTHER" id="PTHR22684">
    <property type="entry name" value="NULP1-RELATED"/>
    <property type="match status" value="1"/>
</dbReference>
<feature type="region of interest" description="Disordered" evidence="1">
    <location>
        <begin position="656"/>
        <end position="679"/>
    </location>
</feature>
<dbReference type="Pfam" id="PF04910">
    <property type="entry name" value="Tcf25"/>
    <property type="match status" value="1"/>
</dbReference>
<evidence type="ECO:0000313" key="2">
    <source>
        <dbReference type="EMBL" id="SVE69995.1"/>
    </source>
</evidence>
<reference evidence="2" key="1">
    <citation type="submission" date="2018-08" db="EMBL/GenBank/DDBJ databases">
        <authorList>
            <person name="Cornetti L."/>
        </authorList>
    </citation>
    <scope>NUCLEOTIDE SEQUENCE</scope>
    <source>
        <strain evidence="2">FI-BAL1-1</strain>
    </source>
</reference>
<gene>
    <name evidence="2" type="primary">EOG090X0BCY</name>
</gene>
<feature type="compositionally biased region" description="Basic residues" evidence="1">
    <location>
        <begin position="95"/>
        <end position="107"/>
    </location>
</feature>
<sequence>MSNKHLKKLHGAKDELSELVSTLQMLNGEEEGEDSDQNEAFSSNKKKKPAANLFDLLNEGDDASAEDDTSPAILDSDDEKIEIEVKVALPQTGAKPKKGKGKKKKKQQQIDVNQEQEDLEDEDFFLAQAQSLNGHPGFSPTKTKPSAPTKNVLSLEQKSLNAENELKKIFGSRVVKAGQKNKKARGRAYVKSTWLINAKDNWSQIRKTGLSMSIDHTKNGCFYFKYEHNKEYWQIQFQFLDAVASMNPANIVTIVNMYPHHIDSLIQLSDICRMGDDSQMAAELIERALYILESAFHPSFQLASGNCRLEYRQQENRALFLAIFKHLVYIGQRSCNRTALEFCKLLYTLDIDSDPLAVVLMIDYYALRASEYAWFIEFFNTFEPIKNFSQLPNLAYGIALAYFYQAKSGTEDVDAKEMTAKSDEYLQRALLMFPGVLMPLLDKCSIQADGRVTKHDYFSPITAAGHPPSLNNLIQLYVGRSFHVWKDVELLPWLERNANKCLDDMERDSTIATSCEEKRKTRYQGTPRNVYRHIILSDIKDATATLPRELADAPVMSFDPLPPVDSVSGYTRPNRTSTSQQTAASQLEGGLLSSFFRSLMPGFNPNEVVSPAAVNNNNPRLEMNLDEEEMAPEGAGAHLQRSVNTLVSAMRDLLSSIHLPDLGQPNDDEEDEQEEDTDD</sequence>
<accession>A0A4Y7LR06</accession>
<dbReference type="InterPro" id="IPR006994">
    <property type="entry name" value="TCF25/Rqc1"/>
</dbReference>
<evidence type="ECO:0000256" key="1">
    <source>
        <dbReference type="SAM" id="MobiDB-lite"/>
    </source>
</evidence>
<feature type="region of interest" description="Disordered" evidence="1">
    <location>
        <begin position="20"/>
        <end position="118"/>
    </location>
</feature>
<feature type="compositionally biased region" description="Acidic residues" evidence="1">
    <location>
        <begin position="666"/>
        <end position="679"/>
    </location>
</feature>
<protein>
    <submittedName>
        <fullName evidence="2">EOG090X0BCY</fullName>
    </submittedName>
</protein>
<dbReference type="EMBL" id="LR000376">
    <property type="protein sequence ID" value="SVE69995.1"/>
    <property type="molecule type" value="mRNA"/>
</dbReference>
<name>A0A4Y7LR06_9CRUS</name>
<proteinExistence type="evidence at transcript level"/>
<dbReference type="GO" id="GO:1990112">
    <property type="term" value="C:RQC complex"/>
    <property type="evidence" value="ECO:0007669"/>
    <property type="project" value="TreeGrafter"/>
</dbReference>
<dbReference type="PANTHER" id="PTHR22684:SF0">
    <property type="entry name" value="RIBOSOME QUALITY CONTROL COMPLEX SUBUNIT TCF25"/>
    <property type="match status" value="1"/>
</dbReference>
<dbReference type="AlphaFoldDB" id="A0A4Y7LR06"/>